<dbReference type="AlphaFoldDB" id="A0AAV5IC16"/>
<gene>
    <name evidence="3" type="ORF">SLEP1_g12288</name>
</gene>
<proteinExistence type="predicted"/>
<accession>A0AAV5IC16</accession>
<dbReference type="InterPro" id="IPR029472">
    <property type="entry name" value="Copia-like_N"/>
</dbReference>
<dbReference type="PANTHER" id="PTHR11439">
    <property type="entry name" value="GAG-POL-RELATED RETROTRANSPOSON"/>
    <property type="match status" value="1"/>
</dbReference>
<dbReference type="Proteomes" id="UP001054252">
    <property type="component" value="Unassembled WGS sequence"/>
</dbReference>
<dbReference type="Pfam" id="PF14244">
    <property type="entry name" value="Retrotran_gag_3"/>
    <property type="match status" value="1"/>
</dbReference>
<protein>
    <submittedName>
        <fullName evidence="3">Uncharacterized protein</fullName>
    </submittedName>
</protein>
<dbReference type="PANTHER" id="PTHR11439:SF498">
    <property type="entry name" value="DNAK FAMILY PROTEIN"/>
    <property type="match status" value="1"/>
</dbReference>
<feature type="domain" description="Retrotransposon Copia-like N-terminal" evidence="2">
    <location>
        <begin position="98"/>
        <end position="145"/>
    </location>
</feature>
<reference evidence="3 4" key="1">
    <citation type="journal article" date="2021" name="Commun. Biol.">
        <title>The genome of Shorea leprosula (Dipterocarpaceae) highlights the ecological relevance of drought in aseasonal tropical rainforests.</title>
        <authorList>
            <person name="Ng K.K.S."/>
            <person name="Kobayashi M.J."/>
            <person name="Fawcett J.A."/>
            <person name="Hatakeyama M."/>
            <person name="Paape T."/>
            <person name="Ng C.H."/>
            <person name="Ang C.C."/>
            <person name="Tnah L.H."/>
            <person name="Lee C.T."/>
            <person name="Nishiyama T."/>
            <person name="Sese J."/>
            <person name="O'Brien M.J."/>
            <person name="Copetti D."/>
            <person name="Mohd Noor M.I."/>
            <person name="Ong R.C."/>
            <person name="Putra M."/>
            <person name="Sireger I.Z."/>
            <person name="Indrioko S."/>
            <person name="Kosugi Y."/>
            <person name="Izuno A."/>
            <person name="Isagi Y."/>
            <person name="Lee S.L."/>
            <person name="Shimizu K.K."/>
        </authorList>
    </citation>
    <scope>NUCLEOTIDE SEQUENCE [LARGE SCALE GENOMIC DNA]</scope>
    <source>
        <strain evidence="3">214</strain>
    </source>
</reference>
<dbReference type="InterPro" id="IPR043502">
    <property type="entry name" value="DNA/RNA_pol_sf"/>
</dbReference>
<comment type="caution">
    <text evidence="3">The sequence shown here is derived from an EMBL/GenBank/DDBJ whole genome shotgun (WGS) entry which is preliminary data.</text>
</comment>
<dbReference type="SUPFAM" id="SSF56672">
    <property type="entry name" value="DNA/RNA polymerases"/>
    <property type="match status" value="2"/>
</dbReference>
<organism evidence="3 4">
    <name type="scientific">Rubroshorea leprosula</name>
    <dbReference type="NCBI Taxonomy" id="152421"/>
    <lineage>
        <taxon>Eukaryota</taxon>
        <taxon>Viridiplantae</taxon>
        <taxon>Streptophyta</taxon>
        <taxon>Embryophyta</taxon>
        <taxon>Tracheophyta</taxon>
        <taxon>Spermatophyta</taxon>
        <taxon>Magnoliopsida</taxon>
        <taxon>eudicotyledons</taxon>
        <taxon>Gunneridae</taxon>
        <taxon>Pentapetalae</taxon>
        <taxon>rosids</taxon>
        <taxon>malvids</taxon>
        <taxon>Malvales</taxon>
        <taxon>Dipterocarpaceae</taxon>
        <taxon>Rubroshorea</taxon>
    </lineage>
</organism>
<keyword evidence="4" id="KW-1185">Reference proteome</keyword>
<evidence type="ECO:0000313" key="4">
    <source>
        <dbReference type="Proteomes" id="UP001054252"/>
    </source>
</evidence>
<dbReference type="EMBL" id="BPVZ01000014">
    <property type="protein sequence ID" value="GKU99435.1"/>
    <property type="molecule type" value="Genomic_DNA"/>
</dbReference>
<sequence length="1258" mass="141624">MWKGTKICRWFERGSKREGENVRVPTETQRKGITACYGAVKVQLTARVCCKQSTSTARFCCVQQSTMTDTTAKIGSKTEKREIGILKTTDPDSPYFLHSSDDPGRVLVTTPLTGDNYHTWRRSMQNALFAKNKMGFVDGSLKRPNADSPKYQAWTKCNSMVLSWLLNALSRDLQGSVAYVESAAEVWNDLHERFSQGNASRVHELKLELATTTQQSRSVIAYFTKLKPIWDELQANEPVPTCTCGCTCGAAKEYMKARETEKVHQFLMGLNENFSTVQSQILSTEPLPSLNKVYAMTTKEEKQQAVAASRSPIIEATALAAKMNHTGKSSMSGKPRCDHCKKDLASRKLIGMGKLRGGLYYCDFGHVAATSHTKQKEDTSLELLDDYVCTMPQSVMPMQAPSQSTNSGDPYALSNCVSYNSFSSTHLSYLAAISFVDEPKSFSQAIKNENWREAMRQEVAALEKNGTWTIETLPPDKRAIDSKWVYKIKFKPDGTVERYKARLVAKGFTQIEGLDFHETFAPVAKMVTVRTLLALASIKHWELHQLDVNNAFLQGDLHEEVYMKIPQGFTCNQSNKVCRLRKSLYGLRQASRNWFEKFTTSLEAIGFKQSKADYSLFTLAIADSFVAVLIYVDDIVITGNDGARIATLKHYLHSAFSIKDLGMLGAKPSSFPMEQHHRLGLASGSPIPDPSQYRRLVGRLLYLTITRPDICYSVGILAQFMEEPKQEHFDAAMKVLHYVKNSPGQGILLSSSSHPHLVAYCDADWAGCPRTRRSTTGYYICLGHSPVSWQSKKQSIVSRTSAEAEYRAMASTVSELTWLKSLLYDLGIYHSKPMTLFCDNQAALHIANNPVFHARTKHIEIDCHFVRERIQRKELLTAHHWELHQLDVNNAFLQGDLHEEVYMKMPQGFTCNQSNKVCRLQKSLYGLRQASRNWFEKFTTSLEAVGFKQSKADYSLFTLAIADSFVVVLIYVDDIVITGNDGARIATLKHYLYSAFSIKDLGPLKYFLGIEVARTTKGIVLSQRKYALDILTKSGMLGAKPSSFPMEQHHRLGLASGSPIPDPSQYRRLVGRLLYLTITRPDICYSVGILAQFMEEPKREHFDAAMKVLRYVKNSPGQGILLSSSSHPHLVAYCDADWASCPRTRRSTTGYYICLGHSPVSWQSKKQSIVSHSSAEAEYRAMASTVSELTWLKSLLYDLGIYHLKPMTLFCDNHAALHIANNPVFHARTKHIEIDCHFVRERIQRKELLTAHVPSHCH</sequence>
<evidence type="ECO:0000313" key="3">
    <source>
        <dbReference type="EMBL" id="GKU99435.1"/>
    </source>
</evidence>
<dbReference type="InterPro" id="IPR013103">
    <property type="entry name" value="RVT_2"/>
</dbReference>
<name>A0AAV5IC16_9ROSI</name>
<evidence type="ECO:0000259" key="2">
    <source>
        <dbReference type="Pfam" id="PF14244"/>
    </source>
</evidence>
<dbReference type="CDD" id="cd09272">
    <property type="entry name" value="RNase_HI_RT_Ty1"/>
    <property type="match status" value="2"/>
</dbReference>
<feature type="domain" description="Reverse transcriptase Ty1/copia-type" evidence="1">
    <location>
        <begin position="878"/>
        <end position="1047"/>
    </location>
</feature>
<feature type="domain" description="Reverse transcriptase Ty1/copia-type" evidence="1">
    <location>
        <begin position="465"/>
        <end position="664"/>
    </location>
</feature>
<dbReference type="Pfam" id="PF07727">
    <property type="entry name" value="RVT_2"/>
    <property type="match status" value="2"/>
</dbReference>
<evidence type="ECO:0000259" key="1">
    <source>
        <dbReference type="Pfam" id="PF07727"/>
    </source>
</evidence>